<name>A0A6J5SDQ9_9CAUD</name>
<protein>
    <submittedName>
        <fullName evidence="3">Uncharacterized protein</fullName>
    </submittedName>
</protein>
<feature type="region of interest" description="Disordered" evidence="2">
    <location>
        <begin position="331"/>
        <end position="530"/>
    </location>
</feature>
<feature type="coiled-coil region" evidence="1">
    <location>
        <begin position="41"/>
        <end position="82"/>
    </location>
</feature>
<evidence type="ECO:0000256" key="2">
    <source>
        <dbReference type="SAM" id="MobiDB-lite"/>
    </source>
</evidence>
<dbReference type="EMBL" id="LR797377">
    <property type="protein sequence ID" value="CAB4211863.1"/>
    <property type="molecule type" value="Genomic_DNA"/>
</dbReference>
<feature type="compositionally biased region" description="Basic and acidic residues" evidence="2">
    <location>
        <begin position="378"/>
        <end position="407"/>
    </location>
</feature>
<gene>
    <name evidence="3" type="ORF">UFOVP1419_39</name>
</gene>
<organism evidence="3">
    <name type="scientific">uncultured Caudovirales phage</name>
    <dbReference type="NCBI Taxonomy" id="2100421"/>
    <lineage>
        <taxon>Viruses</taxon>
        <taxon>Duplodnaviria</taxon>
        <taxon>Heunggongvirae</taxon>
        <taxon>Uroviricota</taxon>
        <taxon>Caudoviricetes</taxon>
        <taxon>Peduoviridae</taxon>
        <taxon>Maltschvirus</taxon>
        <taxon>Maltschvirus maltsch</taxon>
    </lineage>
</organism>
<evidence type="ECO:0000313" key="3">
    <source>
        <dbReference type="EMBL" id="CAB4211863.1"/>
    </source>
</evidence>
<reference evidence="3" key="1">
    <citation type="submission" date="2020-05" db="EMBL/GenBank/DDBJ databases">
        <authorList>
            <person name="Chiriac C."/>
            <person name="Salcher M."/>
            <person name="Ghai R."/>
            <person name="Kavagutti S V."/>
        </authorList>
    </citation>
    <scope>NUCLEOTIDE SEQUENCE</scope>
</reference>
<accession>A0A6J5SDQ9</accession>
<keyword evidence="1" id="KW-0175">Coiled coil</keyword>
<evidence type="ECO:0000256" key="1">
    <source>
        <dbReference type="SAM" id="Coils"/>
    </source>
</evidence>
<sequence length="530" mass="57313">MGMYPVQNYGEDFNKSMIGMGTFINGMQKSVDDQVQRGVENARAERTLKAQEDTRDAAIRHSDAQTDKIRREEERAKLLESAVPVYGKVANNEDLNDDDVAVLGKMRVTLPYLTNNLEDSKKMADAHSVLISANERAKAMPAGAAPFKIMRGQSPETDKVIDAANVVTSAARHKTHVDADGSVTGTKGAKYATDEIQAFAGQSTEGGAQTAAFFSVVDDNGNPVFEKDANGADTTVRKLVPSTIGETNDPAGRINFVPADAAIMKSKLALEQLEAEKKLTPEQRARMKREIETGMYGLMPGGVEKMLAANQKDTKPITLADGASLVTPEGKVIAENEKKQSSEYKSRTRQSGMKEVFEESQDGGRTWKTVSDGPKFNPKPDRGGKSEKEMERESRSDIDKSAAELAKRRVSVNRNSAEANASGDPDAIKEATRDAEAYNSESAALTAKFEAHKREFGRSYTPTAAPGVQKRGMAPNPSPNPSPAPAAKAKPAADPYKATRDGNSITYQGKSYPLAKDGTITINGKKYRVQ</sequence>
<feature type="compositionally biased region" description="Basic and acidic residues" evidence="2">
    <location>
        <begin position="426"/>
        <end position="436"/>
    </location>
</feature>
<proteinExistence type="predicted"/>
<feature type="compositionally biased region" description="Basic and acidic residues" evidence="2">
    <location>
        <begin position="332"/>
        <end position="346"/>
    </location>
</feature>